<geneLocation type="plasmid" evidence="2 3">
    <name>pCadTS8_1</name>
</geneLocation>
<dbReference type="EMBL" id="CP109966">
    <property type="protein sequence ID" value="WAJ71803.1"/>
    <property type="molecule type" value="Genomic_DNA"/>
</dbReference>
<sequence length="412" mass="46750">MKHILVLLSVIILFINTAYAKPNIWVLTDLSNPTDRRTGGHPQNDPDDQVSMASLLLMADQFNIAGISIGSTDRQDLRDPMPFFQDMFIKAYTNDISNIKGTHAYQQKLPVFWSSLTRSGKPIQFNHNDNYINIDHLETIKNLADFASNNKVYVLNWGPMTEAAILIKHLISTDNHRALQNTHIISHWTMSFIAQGTPQAPYKVANCTDDLKACHYLHQQAASRHDVKLTELGSIGQSGLVNGSIKNLLPKSAESSQLAQIFNRAKFYYGKPDQSDAATMWVLLQGYHIALDDFQHNGKLTQDEESFYQKRFLQAAPNMMESLKNAANNMAGSTMDETKICAAFTYVYKKQQHYELYAPYKNMRYSIEDDEGNTVLEGIAKGGNEKLDLPIKAEKSYSVTVEYKNWHSHYWL</sequence>
<feature type="domain" description="Cellulose-binding Sde182 nucleoside hydrolase-like" evidence="1">
    <location>
        <begin position="43"/>
        <end position="179"/>
    </location>
</feature>
<dbReference type="Gene3D" id="3.90.245.10">
    <property type="entry name" value="Ribonucleoside hydrolase-like"/>
    <property type="match status" value="1"/>
</dbReference>
<evidence type="ECO:0000259" key="1">
    <source>
        <dbReference type="Pfam" id="PF07632"/>
    </source>
</evidence>
<organism evidence="2 3">
    <name type="scientific">Catenovulum adriaticum</name>
    <dbReference type="NCBI Taxonomy" id="2984846"/>
    <lineage>
        <taxon>Bacteria</taxon>
        <taxon>Pseudomonadati</taxon>
        <taxon>Pseudomonadota</taxon>
        <taxon>Gammaproteobacteria</taxon>
        <taxon>Alteromonadales</taxon>
        <taxon>Alteromonadaceae</taxon>
        <taxon>Catenovulum</taxon>
    </lineage>
</organism>
<keyword evidence="2" id="KW-0614">Plasmid</keyword>
<dbReference type="Proteomes" id="UP001163726">
    <property type="component" value="Plasmid pCadTS8_1"/>
</dbReference>
<dbReference type="RefSeq" id="WP_268076525.1">
    <property type="nucleotide sequence ID" value="NZ_CP109966.1"/>
</dbReference>
<evidence type="ECO:0000313" key="2">
    <source>
        <dbReference type="EMBL" id="WAJ71803.1"/>
    </source>
</evidence>
<evidence type="ECO:0000313" key="3">
    <source>
        <dbReference type="Proteomes" id="UP001163726"/>
    </source>
</evidence>
<protein>
    <recommendedName>
        <fullName evidence="1">Cellulose-binding Sde182 nucleoside hydrolase-like domain-containing protein</fullName>
    </recommendedName>
</protein>
<dbReference type="InterPro" id="IPR036452">
    <property type="entry name" value="Ribo_hydro-like"/>
</dbReference>
<gene>
    <name evidence="2" type="ORF">OLW01_15810</name>
</gene>
<accession>A0ABY7AQH3</accession>
<dbReference type="InterPro" id="IPR011483">
    <property type="entry name" value="Sde182_NH-like"/>
</dbReference>
<keyword evidence="3" id="KW-1185">Reference proteome</keyword>
<name>A0ABY7AQH3_9ALTE</name>
<dbReference type="Pfam" id="PF07632">
    <property type="entry name" value="Sde182_NH-like"/>
    <property type="match status" value="1"/>
</dbReference>
<reference evidence="2" key="1">
    <citation type="submission" date="2022-10" db="EMBL/GenBank/DDBJ databases">
        <title>Catenovulum adriacola sp. nov. isolated in the Harbour of Susak.</title>
        <authorList>
            <person name="Schoch T."/>
            <person name="Reich S.J."/>
            <person name="Stoeferle S."/>
            <person name="Flaiz M."/>
            <person name="Kazda M."/>
            <person name="Riedel C.U."/>
            <person name="Duerre P."/>
        </authorList>
    </citation>
    <scope>NUCLEOTIDE SEQUENCE</scope>
    <source>
        <strain evidence="2">TS8</strain>
        <plasmid evidence="2">pCadTS8_1</plasmid>
    </source>
</reference>
<proteinExistence type="predicted"/>